<evidence type="ECO:0000313" key="2">
    <source>
        <dbReference type="EMBL" id="DBA02100.1"/>
    </source>
</evidence>
<sequence length="479" mass="54430">MLLIDSGDDYSPDMISNRGSRTFDVVTITRTRRCRTASTLNLTTAKRCTTIRIDDYRYERSMVVSDAVDWFLLTAALRVISQAYIWFRLAILLAGCHYARKTEPSYRAAAWPQQIYRSWLLLLRIPSQVVSYSSFFPVCCYAFAESIDAPMTHVVVAEKYRTILGSFKIEPRQYMQVTTTQMRNVWLFALVVHALVSLQSRTMHLMRYAGVVGACKFAITIVSALSTMAHFRSRMLRDTSLISFSQPPESSTMAAIRSQRLARNWGLSSSIFCGYAIDIKMFLAGFVAISLIALVIGMVRRHLAHWDTRTVIWARTHATYATQYLWPMTANVIAWDGNFVVQDLPRGFQLTSRATMDIIFSTQPTSSVAHLMQQKWQHHGNLAQGIDLHLRSARRGDGLTTVVLRNLCMMTDPITFYNLRLGRGKRIAFFRSRETGELHLLPLDVYHSDGNTELPLHHVEVAFTVKSNQLPSVDLLCCG</sequence>
<reference evidence="2" key="2">
    <citation type="journal article" date="2023" name="Microbiol Resour">
        <title>Decontamination and Annotation of the Draft Genome Sequence of the Oomycete Lagenidium giganteum ARSEF 373.</title>
        <authorList>
            <person name="Morgan W.R."/>
            <person name="Tartar A."/>
        </authorList>
    </citation>
    <scope>NUCLEOTIDE SEQUENCE</scope>
    <source>
        <strain evidence="2">ARSEF 373</strain>
    </source>
</reference>
<feature type="transmembrane region" description="Helical" evidence="1">
    <location>
        <begin position="283"/>
        <end position="299"/>
    </location>
</feature>
<reference evidence="2" key="1">
    <citation type="submission" date="2022-11" db="EMBL/GenBank/DDBJ databases">
        <authorList>
            <person name="Morgan W.R."/>
            <person name="Tartar A."/>
        </authorList>
    </citation>
    <scope>NUCLEOTIDE SEQUENCE</scope>
    <source>
        <strain evidence="2">ARSEF 373</strain>
    </source>
</reference>
<keyword evidence="1" id="KW-0812">Transmembrane</keyword>
<evidence type="ECO:0000313" key="3">
    <source>
        <dbReference type="Proteomes" id="UP001146120"/>
    </source>
</evidence>
<feature type="transmembrane region" description="Helical" evidence="1">
    <location>
        <begin position="208"/>
        <end position="231"/>
    </location>
</feature>
<gene>
    <name evidence="2" type="ORF">N0F65_011167</name>
</gene>
<comment type="caution">
    <text evidence="2">The sequence shown here is derived from an EMBL/GenBank/DDBJ whole genome shotgun (WGS) entry which is preliminary data.</text>
</comment>
<keyword evidence="1" id="KW-0472">Membrane</keyword>
<keyword evidence="1" id="KW-1133">Transmembrane helix</keyword>
<feature type="transmembrane region" description="Helical" evidence="1">
    <location>
        <begin position="70"/>
        <end position="91"/>
    </location>
</feature>
<dbReference type="Proteomes" id="UP001146120">
    <property type="component" value="Unassembled WGS sequence"/>
</dbReference>
<dbReference type="AlphaFoldDB" id="A0AAV2Z868"/>
<protein>
    <submittedName>
        <fullName evidence="2">Uncharacterized protein</fullName>
    </submittedName>
</protein>
<name>A0AAV2Z868_9STRA</name>
<proteinExistence type="predicted"/>
<keyword evidence="3" id="KW-1185">Reference proteome</keyword>
<dbReference type="EMBL" id="DAKRPA010000036">
    <property type="protein sequence ID" value="DBA02100.1"/>
    <property type="molecule type" value="Genomic_DNA"/>
</dbReference>
<evidence type="ECO:0000256" key="1">
    <source>
        <dbReference type="SAM" id="Phobius"/>
    </source>
</evidence>
<organism evidence="2 3">
    <name type="scientific">Lagenidium giganteum</name>
    <dbReference type="NCBI Taxonomy" id="4803"/>
    <lineage>
        <taxon>Eukaryota</taxon>
        <taxon>Sar</taxon>
        <taxon>Stramenopiles</taxon>
        <taxon>Oomycota</taxon>
        <taxon>Peronosporomycetes</taxon>
        <taxon>Pythiales</taxon>
        <taxon>Pythiaceae</taxon>
    </lineage>
</organism>
<accession>A0AAV2Z868</accession>